<dbReference type="RefSeq" id="WP_126952975.1">
    <property type="nucleotide sequence ID" value="NZ_RZGR01000008.1"/>
</dbReference>
<dbReference type="AlphaFoldDB" id="A0A433JKK5"/>
<evidence type="ECO:0000313" key="2">
    <source>
        <dbReference type="Proteomes" id="UP000288012"/>
    </source>
</evidence>
<name>A0A433JKK5_9GAMM</name>
<evidence type="ECO:0000313" key="1">
    <source>
        <dbReference type="EMBL" id="RUQ89235.1"/>
    </source>
</evidence>
<sequence length="67" mass="7432">MGYFNVIIGIQKEDKDICRGFAAIIASDKESAQVLRHYVDGTARVSKAAVCAEFKTGEDCKIWRIHG</sequence>
<gene>
    <name evidence="1" type="ORF">EKM59_03915</name>
</gene>
<protein>
    <submittedName>
        <fullName evidence="1">Uncharacterized protein</fullName>
    </submittedName>
</protein>
<keyword evidence="2" id="KW-1185">Reference proteome</keyword>
<comment type="caution">
    <text evidence="1">The sequence shown here is derived from an EMBL/GenBank/DDBJ whole genome shotgun (WGS) entry which is preliminary data.</text>
</comment>
<proteinExistence type="predicted"/>
<organism evidence="1 2">
    <name type="scientific">Legionella septentrionalis</name>
    <dbReference type="NCBI Taxonomy" id="2498109"/>
    <lineage>
        <taxon>Bacteria</taxon>
        <taxon>Pseudomonadati</taxon>
        <taxon>Pseudomonadota</taxon>
        <taxon>Gammaproteobacteria</taxon>
        <taxon>Legionellales</taxon>
        <taxon>Legionellaceae</taxon>
        <taxon>Legionella</taxon>
    </lineage>
</organism>
<accession>A0A433JKK5</accession>
<reference evidence="1 2" key="1">
    <citation type="submission" date="2018-12" db="EMBL/GenBank/DDBJ databases">
        <title>Legionella sp,whole genome shotgun sequence.</title>
        <authorList>
            <person name="Wu H."/>
        </authorList>
    </citation>
    <scope>NUCLEOTIDE SEQUENCE [LARGE SCALE GENOMIC DNA]</scope>
    <source>
        <strain evidence="2">km714</strain>
    </source>
</reference>
<dbReference type="EMBL" id="RZGR01000008">
    <property type="protein sequence ID" value="RUQ89235.1"/>
    <property type="molecule type" value="Genomic_DNA"/>
</dbReference>
<dbReference type="Proteomes" id="UP000288012">
    <property type="component" value="Unassembled WGS sequence"/>
</dbReference>